<reference evidence="3 6" key="2">
    <citation type="submission" date="2020-08" db="EMBL/GenBank/DDBJ databases">
        <title>Genomic Encyclopedia of Type Strains, Phase IV (KMG-V): Genome sequencing to study the core and pangenomes of soil and plant-associated prokaryotes.</title>
        <authorList>
            <person name="Whitman W."/>
        </authorList>
    </citation>
    <scope>NUCLEOTIDE SEQUENCE [LARGE SCALE GENOMIC DNA]</scope>
    <source>
        <strain evidence="3 6">B3ACCR2</strain>
    </source>
</reference>
<accession>A0A495Y1L1</accession>
<dbReference type="OrthoDB" id="3825139at2"/>
<keyword evidence="2" id="KW-0812">Transmembrane</keyword>
<protein>
    <submittedName>
        <fullName evidence="4">Uncharacterized protein</fullName>
    </submittedName>
</protein>
<reference evidence="4 5" key="1">
    <citation type="submission" date="2018-10" db="EMBL/GenBank/DDBJ databases">
        <title>Sequencing the genomes of 1000 actinobacteria strains.</title>
        <authorList>
            <person name="Klenk H.-P."/>
        </authorList>
    </citation>
    <scope>NUCLEOTIDE SEQUENCE [LARGE SCALE GENOMIC DNA]</scope>
    <source>
        <strain evidence="4 5">DSM 44267</strain>
    </source>
</reference>
<dbReference type="AlphaFoldDB" id="A0A495Y1L1"/>
<name>A0A495Y1L1_9MICO</name>
<keyword evidence="2" id="KW-1133">Transmembrane helix</keyword>
<dbReference type="RefSeq" id="WP_121033023.1">
    <property type="nucleotide sequence ID" value="NZ_JACHVT010000002.1"/>
</dbReference>
<organism evidence="4 5">
    <name type="scientific">Terracoccus luteus</name>
    <dbReference type="NCBI Taxonomy" id="53356"/>
    <lineage>
        <taxon>Bacteria</taxon>
        <taxon>Bacillati</taxon>
        <taxon>Actinomycetota</taxon>
        <taxon>Actinomycetes</taxon>
        <taxon>Micrococcales</taxon>
        <taxon>Intrasporangiaceae</taxon>
        <taxon>Terracoccus</taxon>
    </lineage>
</organism>
<feature type="region of interest" description="Disordered" evidence="1">
    <location>
        <begin position="124"/>
        <end position="171"/>
    </location>
</feature>
<dbReference type="Proteomes" id="UP000278440">
    <property type="component" value="Unassembled WGS sequence"/>
</dbReference>
<evidence type="ECO:0000313" key="5">
    <source>
        <dbReference type="Proteomes" id="UP000278440"/>
    </source>
</evidence>
<keyword evidence="5" id="KW-1185">Reference proteome</keyword>
<feature type="compositionally biased region" description="Gly residues" evidence="1">
    <location>
        <begin position="162"/>
        <end position="171"/>
    </location>
</feature>
<dbReference type="EMBL" id="JACHVT010000002">
    <property type="protein sequence ID" value="MBB2985913.1"/>
    <property type="molecule type" value="Genomic_DNA"/>
</dbReference>
<sequence length="171" mass="17892">MDQMTVLPTWAVWVVSLGAPVGAVLGVVVSNWVARRTAGETEQRSRREETMRTLRWAAELAISPDDGRAALGVAELRALSQSEMNDDEQQAFVDAALTQALEGPRSAIEAAELAGQEAEVLVEPPPVVTITTGDPASGVESGTDGKEAPGGQEDRGRDDGPAGSGEGARRT</sequence>
<comment type="caution">
    <text evidence="4">The sequence shown here is derived from an EMBL/GenBank/DDBJ whole genome shotgun (WGS) entry which is preliminary data.</text>
</comment>
<evidence type="ECO:0000313" key="3">
    <source>
        <dbReference type="EMBL" id="MBB2985913.1"/>
    </source>
</evidence>
<gene>
    <name evidence="4" type="ORF">DFJ68_2112</name>
    <name evidence="3" type="ORF">FHW14_001062</name>
</gene>
<proteinExistence type="predicted"/>
<evidence type="ECO:0000256" key="2">
    <source>
        <dbReference type="SAM" id="Phobius"/>
    </source>
</evidence>
<evidence type="ECO:0000313" key="6">
    <source>
        <dbReference type="Proteomes" id="UP000590811"/>
    </source>
</evidence>
<feature type="compositionally biased region" description="Basic and acidic residues" evidence="1">
    <location>
        <begin position="143"/>
        <end position="160"/>
    </location>
</feature>
<evidence type="ECO:0000256" key="1">
    <source>
        <dbReference type="SAM" id="MobiDB-lite"/>
    </source>
</evidence>
<feature type="transmembrane region" description="Helical" evidence="2">
    <location>
        <begin position="12"/>
        <end position="34"/>
    </location>
</feature>
<dbReference type="EMBL" id="RBXT01000001">
    <property type="protein sequence ID" value="RKT78663.1"/>
    <property type="molecule type" value="Genomic_DNA"/>
</dbReference>
<evidence type="ECO:0000313" key="4">
    <source>
        <dbReference type="EMBL" id="RKT78663.1"/>
    </source>
</evidence>
<keyword evidence="2" id="KW-0472">Membrane</keyword>
<dbReference type="Proteomes" id="UP000590811">
    <property type="component" value="Unassembled WGS sequence"/>
</dbReference>